<dbReference type="Pfam" id="PF25948">
    <property type="entry name" value="DUF7986"/>
    <property type="match status" value="1"/>
</dbReference>
<evidence type="ECO:0000256" key="1">
    <source>
        <dbReference type="SAM" id="MobiDB-lite"/>
    </source>
</evidence>
<organism evidence="2 3">
    <name type="scientific">Candidatus Ozemobacter sibiricus</name>
    <dbReference type="NCBI Taxonomy" id="2268124"/>
    <lineage>
        <taxon>Bacteria</taxon>
        <taxon>Candidatus Ozemobacteria</taxon>
        <taxon>Candidatus Ozemobacterales</taxon>
        <taxon>Candidatus Ozemobacteraceae</taxon>
        <taxon>Candidatus Ozemobacter</taxon>
    </lineage>
</organism>
<feature type="region of interest" description="Disordered" evidence="1">
    <location>
        <begin position="218"/>
        <end position="261"/>
    </location>
</feature>
<protein>
    <submittedName>
        <fullName evidence="2">Uncharacterized protein</fullName>
    </submittedName>
</protein>
<comment type="caution">
    <text evidence="2">The sequence shown here is derived from an EMBL/GenBank/DDBJ whole genome shotgun (WGS) entry which is preliminary data.</text>
</comment>
<gene>
    <name evidence="2" type="ORF">OZSIB_1816</name>
</gene>
<evidence type="ECO:0000313" key="2">
    <source>
        <dbReference type="EMBL" id="RCK78040.1"/>
    </source>
</evidence>
<proteinExistence type="predicted"/>
<dbReference type="AlphaFoldDB" id="A0A367ZJ31"/>
<dbReference type="EMBL" id="QOQW01000028">
    <property type="protein sequence ID" value="RCK78040.1"/>
    <property type="molecule type" value="Genomic_DNA"/>
</dbReference>
<dbReference type="InterPro" id="IPR058292">
    <property type="entry name" value="DUF7986"/>
</dbReference>
<feature type="compositionally biased region" description="Acidic residues" evidence="1">
    <location>
        <begin position="221"/>
        <end position="238"/>
    </location>
</feature>
<evidence type="ECO:0000313" key="3">
    <source>
        <dbReference type="Proteomes" id="UP000252355"/>
    </source>
</evidence>
<accession>A0A367ZJ31</accession>
<name>A0A367ZJ31_9BACT</name>
<dbReference type="Proteomes" id="UP000252355">
    <property type="component" value="Unassembled WGS sequence"/>
</dbReference>
<sequence>MASRQQIDDLKNLFGELFAKLMAFALEDELFEDLGASLEVFYNLEEGEEYEFNPSEEFLFLTWFLLDDTSPSGESLMDVFLARYADELTLQEKQVCNALKETHLTLLQVLAVKPGESLTLRDVFLREEFEVLEAVGSENATPGTLLFTRVLRIGDLRFLVGAGIFLDGLVLEPLSQFITEQYRQECEEGDKISFKQFLKQNGELINWWIRAFEKGEILNGSDDDEGPDDGGTEPDEGGPDPAGPRRPSREPNEPDDAGGTS</sequence>
<reference evidence="2 3" key="1">
    <citation type="submission" date="2018-05" db="EMBL/GenBank/DDBJ databases">
        <title>A metagenomic window into the 2 km-deep terrestrial subsurface aquifer revealed taxonomically and functionally diverse microbial community comprising novel uncultured bacterial lineages.</title>
        <authorList>
            <person name="Kadnikov V.V."/>
            <person name="Mardanov A.V."/>
            <person name="Beletsky A.V."/>
            <person name="Banks D."/>
            <person name="Pimenov N.V."/>
            <person name="Frank Y.A."/>
            <person name="Karnachuk O.V."/>
            <person name="Ravin N.V."/>
        </authorList>
    </citation>
    <scope>NUCLEOTIDE SEQUENCE [LARGE SCALE GENOMIC DNA]</scope>
    <source>
        <strain evidence="2">BY5</strain>
    </source>
</reference>